<dbReference type="SUPFAM" id="SSF52402">
    <property type="entry name" value="Adenine nucleotide alpha hydrolases-like"/>
    <property type="match status" value="2"/>
</dbReference>
<dbReference type="PANTHER" id="PTHR46268:SF6">
    <property type="entry name" value="UNIVERSAL STRESS PROTEIN UP12"/>
    <property type="match status" value="1"/>
</dbReference>
<dbReference type="PRINTS" id="PR01438">
    <property type="entry name" value="UNVRSLSTRESS"/>
</dbReference>
<feature type="domain" description="UspA" evidence="2">
    <location>
        <begin position="1"/>
        <end position="161"/>
    </location>
</feature>
<sequence length="286" mass="32553">MIKHILVAVDGSPHSMSALRYGLDIARKNNASIGALFVIDRRKTQMPYMYTGGAYDISYERIYIPPDPQMREFYEKIHADIRSFGEKVISQCEKEAKEAGLECNGMIEEGFPAERIAEKGRCADLIAIGQRGENAQYKRDMVGSTTEDLVRRSVRPVLVCPVEHWAIERILFPYDRSRSAENALRYYINNFHETTDQLIMMTASEGNSEYDSYEQERRFLEEHGVTPKMLFTEGSPVHEVLAAAKREKSDMIMIGSHGRNKIVAYILGSTTTIVLRKSEVPVLIVY</sequence>
<evidence type="ECO:0000259" key="2">
    <source>
        <dbReference type="Pfam" id="PF00582"/>
    </source>
</evidence>
<evidence type="ECO:0000256" key="1">
    <source>
        <dbReference type="ARBA" id="ARBA00008791"/>
    </source>
</evidence>
<dbReference type="RefSeq" id="WP_013254122.1">
    <property type="nucleotide sequence ID" value="NC_014364.1"/>
</dbReference>
<dbReference type="Proteomes" id="UP000002318">
    <property type="component" value="Chromosome"/>
</dbReference>
<dbReference type="InterPro" id="IPR006016">
    <property type="entry name" value="UspA"/>
</dbReference>
<keyword evidence="4" id="KW-1185">Reference proteome</keyword>
<evidence type="ECO:0000313" key="4">
    <source>
        <dbReference type="Proteomes" id="UP000002318"/>
    </source>
</evidence>
<dbReference type="HOGENOM" id="CLU_086636_0_0_12"/>
<dbReference type="AlphaFoldDB" id="E1R5P3"/>
<dbReference type="KEGG" id="ssm:Spirs_1531"/>
<name>E1R5P3_SEDSS</name>
<dbReference type="EMBL" id="CP002116">
    <property type="protein sequence ID" value="ADK80658.1"/>
    <property type="molecule type" value="Genomic_DNA"/>
</dbReference>
<protein>
    <submittedName>
        <fullName evidence="3">UspA domain protein</fullName>
    </submittedName>
</protein>
<dbReference type="CDD" id="cd00293">
    <property type="entry name" value="USP-like"/>
    <property type="match status" value="2"/>
</dbReference>
<evidence type="ECO:0000313" key="3">
    <source>
        <dbReference type="EMBL" id="ADK80658.1"/>
    </source>
</evidence>
<reference evidence="3 4" key="1">
    <citation type="journal article" date="2010" name="Stand. Genomic Sci.">
        <title>Complete genome sequence of Spirochaeta smaragdinae type strain (SEBR 4228).</title>
        <authorList>
            <person name="Mavromatis K."/>
            <person name="Yasawong M."/>
            <person name="Chertkov O."/>
            <person name="Lapidus A."/>
            <person name="Lucas S."/>
            <person name="Nolan M."/>
            <person name="Del Rio T.G."/>
            <person name="Tice H."/>
            <person name="Cheng J.F."/>
            <person name="Pitluck S."/>
            <person name="Liolios K."/>
            <person name="Ivanova N."/>
            <person name="Tapia R."/>
            <person name="Han C."/>
            <person name="Bruce D."/>
            <person name="Goodwin L."/>
            <person name="Pati A."/>
            <person name="Chen A."/>
            <person name="Palaniappan K."/>
            <person name="Land M."/>
            <person name="Hauser L."/>
            <person name="Chang Y.J."/>
            <person name="Jeffries C.D."/>
            <person name="Detter J.C."/>
            <person name="Rohde M."/>
            <person name="Brambilla E."/>
            <person name="Spring S."/>
            <person name="Goker M."/>
            <person name="Sikorski J."/>
            <person name="Woyke T."/>
            <person name="Bristow J."/>
            <person name="Eisen J.A."/>
            <person name="Markowitz V."/>
            <person name="Hugenholtz P."/>
            <person name="Klenk H.P."/>
            <person name="Kyrpides N.C."/>
        </authorList>
    </citation>
    <scope>NUCLEOTIDE SEQUENCE [LARGE SCALE GENOMIC DNA]</scope>
    <source>
        <strain evidence="4">DSM 11293 / JCM 15392 / SEBR 4228</strain>
    </source>
</reference>
<dbReference type="PANTHER" id="PTHR46268">
    <property type="entry name" value="STRESS RESPONSE PROTEIN NHAX"/>
    <property type="match status" value="1"/>
</dbReference>
<dbReference type="eggNOG" id="COG0589">
    <property type="taxonomic scope" value="Bacteria"/>
</dbReference>
<dbReference type="Gene3D" id="3.40.50.12370">
    <property type="match status" value="1"/>
</dbReference>
<feature type="domain" description="UspA" evidence="2">
    <location>
        <begin position="215"/>
        <end position="285"/>
    </location>
</feature>
<organism evidence="3 4">
    <name type="scientific">Sediminispirochaeta smaragdinae (strain DSM 11293 / JCM 15392 / SEBR 4228)</name>
    <name type="common">Spirochaeta smaragdinae</name>
    <dbReference type="NCBI Taxonomy" id="573413"/>
    <lineage>
        <taxon>Bacteria</taxon>
        <taxon>Pseudomonadati</taxon>
        <taxon>Spirochaetota</taxon>
        <taxon>Spirochaetia</taxon>
        <taxon>Spirochaetales</taxon>
        <taxon>Spirochaetaceae</taxon>
        <taxon>Sediminispirochaeta</taxon>
    </lineage>
</organism>
<dbReference type="InterPro" id="IPR006015">
    <property type="entry name" value="Universal_stress_UspA"/>
</dbReference>
<proteinExistence type="inferred from homology"/>
<accession>E1R5P3</accession>
<dbReference type="Pfam" id="PF00582">
    <property type="entry name" value="Usp"/>
    <property type="match status" value="2"/>
</dbReference>
<comment type="similarity">
    <text evidence="1">Belongs to the universal stress protein A family.</text>
</comment>
<dbReference type="STRING" id="573413.Spirs_1531"/>
<gene>
    <name evidence="3" type="ordered locus">Spirs_1531</name>
</gene>
<dbReference type="OrthoDB" id="369721at2"/>